<dbReference type="HOGENOM" id="CLU_1279537_0_0_1"/>
<feature type="domain" description="Topo IA-type catalytic" evidence="4">
    <location>
        <begin position="1"/>
        <end position="54"/>
    </location>
</feature>
<dbReference type="AlphaFoldDB" id="D8REF7"/>
<organism evidence="6">
    <name type="scientific">Selaginella moellendorffii</name>
    <name type="common">Spikemoss</name>
    <dbReference type="NCBI Taxonomy" id="88036"/>
    <lineage>
        <taxon>Eukaryota</taxon>
        <taxon>Viridiplantae</taxon>
        <taxon>Streptophyta</taxon>
        <taxon>Embryophyta</taxon>
        <taxon>Tracheophyta</taxon>
        <taxon>Lycopodiopsida</taxon>
        <taxon>Selaginellales</taxon>
        <taxon>Selaginellaceae</taxon>
        <taxon>Selaginella</taxon>
    </lineage>
</organism>
<gene>
    <name evidence="5" type="ORF">SELMODRAFT_410336</name>
</gene>
<feature type="chain" id="PRO_5003121740" description="Topo IA-type catalytic domain-containing protein" evidence="3">
    <location>
        <begin position="22"/>
        <end position="216"/>
    </location>
</feature>
<dbReference type="Proteomes" id="UP000001514">
    <property type="component" value="Unassembled WGS sequence"/>
</dbReference>
<dbReference type="InterPro" id="IPR013824">
    <property type="entry name" value="Topo_IA_cen_sub1"/>
</dbReference>
<feature type="transmembrane region" description="Helical" evidence="2">
    <location>
        <begin position="183"/>
        <end position="203"/>
    </location>
</feature>
<keyword evidence="1" id="KW-0413">Isomerase</keyword>
<feature type="signal peptide" evidence="3">
    <location>
        <begin position="1"/>
        <end position="21"/>
    </location>
</feature>
<dbReference type="GO" id="GO:0006265">
    <property type="term" value="P:DNA topological change"/>
    <property type="evidence" value="ECO:0007669"/>
    <property type="project" value="InterPro"/>
</dbReference>
<dbReference type="InterPro" id="IPR023405">
    <property type="entry name" value="Topo_IA_core_domain"/>
</dbReference>
<evidence type="ECO:0000256" key="2">
    <source>
        <dbReference type="SAM" id="Phobius"/>
    </source>
</evidence>
<keyword evidence="2" id="KW-0812">Transmembrane</keyword>
<evidence type="ECO:0000259" key="4">
    <source>
        <dbReference type="PROSITE" id="PS52039"/>
    </source>
</evidence>
<sequence length="216" mass="24874">MWKLSAFLSCFFTEFVDYSFTAKMEEQVDAVSSRSMKWKEVLQQFWPNFHDKVAATAKVPTQQSKMNHNAKTASLHLQDREPGWETSKMQRGFSIRCPPFVLEKWLPARRDSLQGKCLREACRFHHPTQSAFQKRDDFESSNMDNFYGSRAAVVAAPDSFGSLPPMRIQAIKVLQITTGYNTLPLLLLIIFLLFLLLHQHLVLEKQFGRGNVMANI</sequence>
<dbReference type="KEGG" id="smo:SELMODRAFT_410336"/>
<dbReference type="GO" id="GO:0003677">
    <property type="term" value="F:DNA binding"/>
    <property type="evidence" value="ECO:0007669"/>
    <property type="project" value="InterPro"/>
</dbReference>
<evidence type="ECO:0000256" key="1">
    <source>
        <dbReference type="ARBA" id="ARBA00023235"/>
    </source>
</evidence>
<keyword evidence="3" id="KW-0732">Signal</keyword>
<keyword evidence="2" id="KW-1133">Transmembrane helix</keyword>
<dbReference type="Gene3D" id="1.10.460.10">
    <property type="entry name" value="Topoisomerase I, domain 2"/>
    <property type="match status" value="1"/>
</dbReference>
<dbReference type="PANTHER" id="PTHR42785">
    <property type="entry name" value="DNA TOPOISOMERASE, TYPE IA, CORE"/>
    <property type="match status" value="1"/>
</dbReference>
<evidence type="ECO:0000313" key="6">
    <source>
        <dbReference type="Proteomes" id="UP000001514"/>
    </source>
</evidence>
<reference evidence="5 6" key="1">
    <citation type="journal article" date="2011" name="Science">
        <title>The Selaginella genome identifies genetic changes associated with the evolution of vascular plants.</title>
        <authorList>
            <person name="Banks J.A."/>
            <person name="Nishiyama T."/>
            <person name="Hasebe M."/>
            <person name="Bowman J.L."/>
            <person name="Gribskov M."/>
            <person name="dePamphilis C."/>
            <person name="Albert V.A."/>
            <person name="Aono N."/>
            <person name="Aoyama T."/>
            <person name="Ambrose B.A."/>
            <person name="Ashton N.W."/>
            <person name="Axtell M.J."/>
            <person name="Barker E."/>
            <person name="Barker M.S."/>
            <person name="Bennetzen J.L."/>
            <person name="Bonawitz N.D."/>
            <person name="Chapple C."/>
            <person name="Cheng C."/>
            <person name="Correa L.G."/>
            <person name="Dacre M."/>
            <person name="DeBarry J."/>
            <person name="Dreyer I."/>
            <person name="Elias M."/>
            <person name="Engstrom E.M."/>
            <person name="Estelle M."/>
            <person name="Feng L."/>
            <person name="Finet C."/>
            <person name="Floyd S.K."/>
            <person name="Frommer W.B."/>
            <person name="Fujita T."/>
            <person name="Gramzow L."/>
            <person name="Gutensohn M."/>
            <person name="Harholt J."/>
            <person name="Hattori M."/>
            <person name="Heyl A."/>
            <person name="Hirai T."/>
            <person name="Hiwatashi Y."/>
            <person name="Ishikawa M."/>
            <person name="Iwata M."/>
            <person name="Karol K.G."/>
            <person name="Koehler B."/>
            <person name="Kolukisaoglu U."/>
            <person name="Kubo M."/>
            <person name="Kurata T."/>
            <person name="Lalonde S."/>
            <person name="Li K."/>
            <person name="Li Y."/>
            <person name="Litt A."/>
            <person name="Lyons E."/>
            <person name="Manning G."/>
            <person name="Maruyama T."/>
            <person name="Michael T.P."/>
            <person name="Mikami K."/>
            <person name="Miyazaki S."/>
            <person name="Morinaga S."/>
            <person name="Murata T."/>
            <person name="Mueller-Roeber B."/>
            <person name="Nelson D.R."/>
            <person name="Obara M."/>
            <person name="Oguri Y."/>
            <person name="Olmstead R.G."/>
            <person name="Onodera N."/>
            <person name="Petersen B.L."/>
            <person name="Pils B."/>
            <person name="Prigge M."/>
            <person name="Rensing S.A."/>
            <person name="Riano-Pachon D.M."/>
            <person name="Roberts A.W."/>
            <person name="Sato Y."/>
            <person name="Scheller H.V."/>
            <person name="Schulz B."/>
            <person name="Schulz C."/>
            <person name="Shakirov E.V."/>
            <person name="Shibagaki N."/>
            <person name="Shinohara N."/>
            <person name="Shippen D.E."/>
            <person name="Soerensen I."/>
            <person name="Sotooka R."/>
            <person name="Sugimoto N."/>
            <person name="Sugita M."/>
            <person name="Sumikawa N."/>
            <person name="Tanurdzic M."/>
            <person name="Theissen G."/>
            <person name="Ulvskov P."/>
            <person name="Wakazuki S."/>
            <person name="Weng J.K."/>
            <person name="Willats W.W."/>
            <person name="Wipf D."/>
            <person name="Wolf P.G."/>
            <person name="Yang L."/>
            <person name="Zimmer A.D."/>
            <person name="Zhu Q."/>
            <person name="Mitros T."/>
            <person name="Hellsten U."/>
            <person name="Loque D."/>
            <person name="Otillar R."/>
            <person name="Salamov A."/>
            <person name="Schmutz J."/>
            <person name="Shapiro H."/>
            <person name="Lindquist E."/>
            <person name="Lucas S."/>
            <person name="Rokhsar D."/>
            <person name="Grigoriev I.V."/>
        </authorList>
    </citation>
    <scope>NUCLEOTIDE SEQUENCE [LARGE SCALE GENOMIC DNA]</scope>
</reference>
<dbReference type="GO" id="GO:0003917">
    <property type="term" value="F:DNA topoisomerase type I (single strand cut, ATP-independent) activity"/>
    <property type="evidence" value="ECO:0007669"/>
    <property type="project" value="InterPro"/>
</dbReference>
<dbReference type="SUPFAM" id="SSF56712">
    <property type="entry name" value="Prokaryotic type I DNA topoisomerase"/>
    <property type="match status" value="1"/>
</dbReference>
<accession>D8REF7</accession>
<dbReference type="PANTHER" id="PTHR42785:SF1">
    <property type="entry name" value="DNA TOPOISOMERASE"/>
    <property type="match status" value="1"/>
</dbReference>
<keyword evidence="2" id="KW-0472">Membrane</keyword>
<dbReference type="InterPro" id="IPR000380">
    <property type="entry name" value="Topo_IA"/>
</dbReference>
<dbReference type="Gramene" id="EFJ29437">
    <property type="protein sequence ID" value="EFJ29437"/>
    <property type="gene ID" value="SELMODRAFT_410336"/>
</dbReference>
<dbReference type="EMBL" id="GL377577">
    <property type="protein sequence ID" value="EFJ29437.1"/>
    <property type="molecule type" value="Genomic_DNA"/>
</dbReference>
<keyword evidence="6" id="KW-1185">Reference proteome</keyword>
<protein>
    <recommendedName>
        <fullName evidence="4">Topo IA-type catalytic domain-containing protein</fullName>
    </recommendedName>
</protein>
<dbReference type="InParanoid" id="D8REF7"/>
<dbReference type="PROSITE" id="PS52039">
    <property type="entry name" value="TOPO_IA_2"/>
    <property type="match status" value="1"/>
</dbReference>
<dbReference type="InterPro" id="IPR013497">
    <property type="entry name" value="Topo_IA_cen"/>
</dbReference>
<evidence type="ECO:0000313" key="5">
    <source>
        <dbReference type="EMBL" id="EFJ29437.1"/>
    </source>
</evidence>
<proteinExistence type="predicted"/>
<name>D8REF7_SELML</name>
<evidence type="ECO:0000256" key="3">
    <source>
        <dbReference type="SAM" id="SignalP"/>
    </source>
</evidence>
<dbReference type="STRING" id="88036.D8REF7"/>